<reference evidence="6 7" key="1">
    <citation type="submission" date="2015-10" db="EMBL/GenBank/DDBJ databases">
        <title>Corynebacteirum lowii and Corynebacterium oculi species nova, derived from human clinical disease and and emended description of Corynebacterium mastiditis.</title>
        <authorList>
            <person name="Bernard K."/>
            <person name="Pacheco A.L."/>
            <person name="Mcdougall C."/>
            <person name="Burtx T."/>
            <person name="Weibe D."/>
            <person name="Tyler S."/>
            <person name="Olson A.B."/>
            <person name="Cnockaert M."/>
            <person name="Eguchi H."/>
            <person name="Kuwahara T."/>
            <person name="Nakayama-Imaohji H."/>
            <person name="Boudewijins M."/>
            <person name="Van Hoecke F."/>
            <person name="Bernier A.-M."/>
            <person name="Vandamme P."/>
        </authorList>
    </citation>
    <scope>NUCLEOTIDE SEQUENCE [LARGE SCALE GENOMIC DNA]</scope>
    <source>
        <strain evidence="6 7">NML 130206</strain>
    </source>
</reference>
<keyword evidence="2" id="KW-0238">DNA-binding</keyword>
<dbReference type="CDD" id="cd17535">
    <property type="entry name" value="REC_NarL-like"/>
    <property type="match status" value="1"/>
</dbReference>
<dbReference type="InterPro" id="IPR058245">
    <property type="entry name" value="NreC/VraR/RcsB-like_REC"/>
</dbReference>
<protein>
    <submittedName>
        <fullName evidence="6">Transcriptional regulatory protein LiaR</fullName>
    </submittedName>
</protein>
<dbReference type="SMART" id="SM00448">
    <property type="entry name" value="REC"/>
    <property type="match status" value="1"/>
</dbReference>
<dbReference type="InterPro" id="IPR039420">
    <property type="entry name" value="WalR-like"/>
</dbReference>
<evidence type="ECO:0000256" key="3">
    <source>
        <dbReference type="PROSITE-ProRule" id="PRU00169"/>
    </source>
</evidence>
<sequence length="204" mass="22268">MRVILIDDHQVVLHGLHLVLETFEDIEVVAATAEGSRISALIREHHPDIVVTDAAMPQFDALHVLRACHATQPDLPVLILTTFGQADLVSSLLEAGAAGYLLKGVSPEELVAAMRAACRGGLVLDPRVARYAHGELTVLTRTERTVAALVARGYNNQEIARELVLAEGMVKNHVSALLRKLRARDRTALALRLARQLGYLDPNR</sequence>
<dbReference type="PRINTS" id="PR00038">
    <property type="entry name" value="HTHLUXR"/>
</dbReference>
<dbReference type="SMART" id="SM00421">
    <property type="entry name" value="HTH_LUXR"/>
    <property type="match status" value="1"/>
</dbReference>
<evidence type="ECO:0000313" key="7">
    <source>
        <dbReference type="Proteomes" id="UP000050488"/>
    </source>
</evidence>
<keyword evidence="1 3" id="KW-0597">Phosphoprotein</keyword>
<comment type="caution">
    <text evidence="6">The sequence shown here is derived from an EMBL/GenBank/DDBJ whole genome shotgun (WGS) entry which is preliminary data.</text>
</comment>
<dbReference type="PATRIC" id="fig|1544413.3.peg.1771"/>
<feature type="domain" description="Response regulatory" evidence="5">
    <location>
        <begin position="2"/>
        <end position="118"/>
    </location>
</feature>
<dbReference type="Pfam" id="PF00196">
    <property type="entry name" value="GerE"/>
    <property type="match status" value="1"/>
</dbReference>
<dbReference type="STRING" id="1544413.Clow_01762"/>
<dbReference type="GO" id="GO:0003677">
    <property type="term" value="F:DNA binding"/>
    <property type="evidence" value="ECO:0007669"/>
    <property type="project" value="UniProtKB-KW"/>
</dbReference>
<evidence type="ECO:0000313" key="6">
    <source>
        <dbReference type="EMBL" id="KQB86019.1"/>
    </source>
</evidence>
<evidence type="ECO:0000256" key="1">
    <source>
        <dbReference type="ARBA" id="ARBA00022553"/>
    </source>
</evidence>
<dbReference type="Proteomes" id="UP000050488">
    <property type="component" value="Unassembled WGS sequence"/>
</dbReference>
<dbReference type="InterPro" id="IPR016032">
    <property type="entry name" value="Sig_transdc_resp-reg_C-effctor"/>
</dbReference>
<dbReference type="SUPFAM" id="SSF52172">
    <property type="entry name" value="CheY-like"/>
    <property type="match status" value="1"/>
</dbReference>
<dbReference type="GO" id="GO:0000160">
    <property type="term" value="P:phosphorelay signal transduction system"/>
    <property type="evidence" value="ECO:0007669"/>
    <property type="project" value="InterPro"/>
</dbReference>
<dbReference type="Pfam" id="PF00072">
    <property type="entry name" value="Response_reg"/>
    <property type="match status" value="1"/>
</dbReference>
<evidence type="ECO:0000259" key="4">
    <source>
        <dbReference type="PROSITE" id="PS50043"/>
    </source>
</evidence>
<evidence type="ECO:0000256" key="2">
    <source>
        <dbReference type="ARBA" id="ARBA00023125"/>
    </source>
</evidence>
<dbReference type="PANTHER" id="PTHR43214:SF43">
    <property type="entry name" value="TWO-COMPONENT RESPONSE REGULATOR"/>
    <property type="match status" value="1"/>
</dbReference>
<dbReference type="InterPro" id="IPR011006">
    <property type="entry name" value="CheY-like_superfamily"/>
</dbReference>
<organism evidence="6 7">
    <name type="scientific">Corynebacterium lowii</name>
    <dbReference type="NCBI Taxonomy" id="1544413"/>
    <lineage>
        <taxon>Bacteria</taxon>
        <taxon>Bacillati</taxon>
        <taxon>Actinomycetota</taxon>
        <taxon>Actinomycetes</taxon>
        <taxon>Mycobacteriales</taxon>
        <taxon>Corynebacteriaceae</taxon>
        <taxon>Corynebacterium</taxon>
    </lineage>
</organism>
<feature type="modified residue" description="4-aspartylphosphate" evidence="3">
    <location>
        <position position="53"/>
    </location>
</feature>
<name>A0A0Q0U2D2_9CORY</name>
<feature type="domain" description="HTH luxR-type" evidence="4">
    <location>
        <begin position="132"/>
        <end position="197"/>
    </location>
</feature>
<dbReference type="OrthoDB" id="9808843at2"/>
<dbReference type="EMBL" id="LKEV01000005">
    <property type="protein sequence ID" value="KQB86019.1"/>
    <property type="molecule type" value="Genomic_DNA"/>
</dbReference>
<dbReference type="AlphaFoldDB" id="A0A0Q0U2D2"/>
<evidence type="ECO:0000259" key="5">
    <source>
        <dbReference type="PROSITE" id="PS50110"/>
    </source>
</evidence>
<dbReference type="GO" id="GO:0006355">
    <property type="term" value="P:regulation of DNA-templated transcription"/>
    <property type="evidence" value="ECO:0007669"/>
    <property type="project" value="InterPro"/>
</dbReference>
<dbReference type="CDD" id="cd06170">
    <property type="entry name" value="LuxR_C_like"/>
    <property type="match status" value="1"/>
</dbReference>
<dbReference type="InterPro" id="IPR001789">
    <property type="entry name" value="Sig_transdc_resp-reg_receiver"/>
</dbReference>
<dbReference type="SUPFAM" id="SSF46894">
    <property type="entry name" value="C-terminal effector domain of the bipartite response regulators"/>
    <property type="match status" value="1"/>
</dbReference>
<dbReference type="PANTHER" id="PTHR43214">
    <property type="entry name" value="TWO-COMPONENT RESPONSE REGULATOR"/>
    <property type="match status" value="1"/>
</dbReference>
<dbReference type="PROSITE" id="PS50110">
    <property type="entry name" value="RESPONSE_REGULATORY"/>
    <property type="match status" value="1"/>
</dbReference>
<accession>A0A0Q0U2D2</accession>
<dbReference type="Gene3D" id="3.40.50.2300">
    <property type="match status" value="1"/>
</dbReference>
<proteinExistence type="predicted"/>
<gene>
    <name evidence="6" type="primary">liaR_4</name>
    <name evidence="6" type="ORF">Clow_01762</name>
</gene>
<dbReference type="InterPro" id="IPR000792">
    <property type="entry name" value="Tscrpt_reg_LuxR_C"/>
</dbReference>
<keyword evidence="7" id="KW-1185">Reference proteome</keyword>
<dbReference type="PROSITE" id="PS50043">
    <property type="entry name" value="HTH_LUXR_2"/>
    <property type="match status" value="1"/>
</dbReference>
<dbReference type="RefSeq" id="WP_055178347.1">
    <property type="nucleotide sequence ID" value="NZ_JAUSQY010000001.1"/>
</dbReference>